<reference evidence="1 2" key="1">
    <citation type="submission" date="2021-07" db="EMBL/GenBank/DDBJ databases">
        <authorList>
            <person name="Kim M.K."/>
        </authorList>
    </citation>
    <scope>NUCLEOTIDE SEQUENCE [LARGE SCALE GENOMIC DNA]</scope>
    <source>
        <strain evidence="1 2">HLY7-15</strain>
    </source>
</reference>
<accession>A0ABS6X742</accession>
<keyword evidence="2" id="KW-1185">Reference proteome</keyword>
<evidence type="ECO:0000313" key="2">
    <source>
        <dbReference type="Proteomes" id="UP000774935"/>
    </source>
</evidence>
<dbReference type="PROSITE" id="PS51257">
    <property type="entry name" value="PROKAR_LIPOPROTEIN"/>
    <property type="match status" value="1"/>
</dbReference>
<evidence type="ECO:0008006" key="3">
    <source>
        <dbReference type="Google" id="ProtNLM"/>
    </source>
</evidence>
<dbReference type="RefSeq" id="WP_199108067.1">
    <property type="nucleotide sequence ID" value="NZ_JAHWXQ010000001.1"/>
</dbReference>
<evidence type="ECO:0000313" key="1">
    <source>
        <dbReference type="EMBL" id="MBW3363444.1"/>
    </source>
</evidence>
<gene>
    <name evidence="1" type="ORF">KYK27_00185</name>
</gene>
<proteinExistence type="predicted"/>
<name>A0ABS6X742_9BACT</name>
<organism evidence="1 2">
    <name type="scientific">Pontibacter populi</name>
    <dbReference type="NCBI Taxonomy" id="890055"/>
    <lineage>
        <taxon>Bacteria</taxon>
        <taxon>Pseudomonadati</taxon>
        <taxon>Bacteroidota</taxon>
        <taxon>Cytophagia</taxon>
        <taxon>Cytophagales</taxon>
        <taxon>Hymenobacteraceae</taxon>
        <taxon>Pontibacter</taxon>
    </lineage>
</organism>
<comment type="caution">
    <text evidence="1">The sequence shown here is derived from an EMBL/GenBank/DDBJ whole genome shotgun (WGS) entry which is preliminary data.</text>
</comment>
<dbReference type="EMBL" id="JAHWXQ010000001">
    <property type="protein sequence ID" value="MBW3363444.1"/>
    <property type="molecule type" value="Genomic_DNA"/>
</dbReference>
<dbReference type="Proteomes" id="UP000774935">
    <property type="component" value="Unassembled WGS sequence"/>
</dbReference>
<protein>
    <recommendedName>
        <fullName evidence="3">DUF4595 domain-containing protein</fullName>
    </recommendedName>
</protein>
<sequence length="274" mass="32477">MKIKSLYFVLLFAFLGSCNKEDQPELCLAQNTVETLIGYQEKIEDQLTHAYYVDNNNRLNKVRTTSLYIPDWISVDNYKYDSEGRIIKIETESSHSETNKMITHQVFEYNHLGQLEVAYTYLNESWGLEEINRYEYIYNSDKQLESYRKFFRNELAETQDYTYTNGLMIGVKVKEINEDQDLDYEVELKYDDKKSPYIAFDALQAIKVNWGYPHQHNIISQTAKLSDGSIYTSQTYKIDYTYSERGYPTRAEQVYPQGSNFVKRKWDYSYMSCN</sequence>